<protein>
    <submittedName>
        <fullName evidence="1">Uncharacterized protein</fullName>
    </submittedName>
</protein>
<dbReference type="AlphaFoldDB" id="A0A9D4RT37"/>
<keyword evidence="2" id="KW-1185">Reference proteome</keyword>
<proteinExistence type="predicted"/>
<comment type="caution">
    <text evidence="1">The sequence shown here is derived from an EMBL/GenBank/DDBJ whole genome shotgun (WGS) entry which is preliminary data.</text>
</comment>
<name>A0A9D4RT37_DREPO</name>
<accession>A0A9D4RT37</accession>
<gene>
    <name evidence="1" type="ORF">DPMN_003931</name>
</gene>
<evidence type="ECO:0000313" key="1">
    <source>
        <dbReference type="EMBL" id="KAH3880019.1"/>
    </source>
</evidence>
<dbReference type="Proteomes" id="UP000828390">
    <property type="component" value="Unassembled WGS sequence"/>
</dbReference>
<organism evidence="1 2">
    <name type="scientific">Dreissena polymorpha</name>
    <name type="common">Zebra mussel</name>
    <name type="synonym">Mytilus polymorpha</name>
    <dbReference type="NCBI Taxonomy" id="45954"/>
    <lineage>
        <taxon>Eukaryota</taxon>
        <taxon>Metazoa</taxon>
        <taxon>Spiralia</taxon>
        <taxon>Lophotrochozoa</taxon>
        <taxon>Mollusca</taxon>
        <taxon>Bivalvia</taxon>
        <taxon>Autobranchia</taxon>
        <taxon>Heteroconchia</taxon>
        <taxon>Euheterodonta</taxon>
        <taxon>Imparidentia</taxon>
        <taxon>Neoheterodontei</taxon>
        <taxon>Myida</taxon>
        <taxon>Dreissenoidea</taxon>
        <taxon>Dreissenidae</taxon>
        <taxon>Dreissena</taxon>
    </lineage>
</organism>
<evidence type="ECO:0000313" key="2">
    <source>
        <dbReference type="Proteomes" id="UP000828390"/>
    </source>
</evidence>
<sequence length="75" mass="8146">MFSTRIVPGRVINIKSNAMTSYTEDGQYKEGTPGAFSFSSMELGAKAVMELPPPMPLKLTVGFMVRKPSSSMLSI</sequence>
<reference evidence="1" key="2">
    <citation type="submission" date="2020-11" db="EMBL/GenBank/DDBJ databases">
        <authorList>
            <person name="McCartney M.A."/>
            <person name="Auch B."/>
            <person name="Kono T."/>
            <person name="Mallez S."/>
            <person name="Becker A."/>
            <person name="Gohl D.M."/>
            <person name="Silverstein K.A.T."/>
            <person name="Koren S."/>
            <person name="Bechman K.B."/>
            <person name="Herman A."/>
            <person name="Abrahante J.E."/>
            <person name="Garbe J."/>
        </authorList>
    </citation>
    <scope>NUCLEOTIDE SEQUENCE</scope>
    <source>
        <strain evidence="1">Duluth1</strain>
        <tissue evidence="1">Whole animal</tissue>
    </source>
</reference>
<reference evidence="1" key="1">
    <citation type="journal article" date="2019" name="bioRxiv">
        <title>The Genome of the Zebra Mussel, Dreissena polymorpha: A Resource for Invasive Species Research.</title>
        <authorList>
            <person name="McCartney M.A."/>
            <person name="Auch B."/>
            <person name="Kono T."/>
            <person name="Mallez S."/>
            <person name="Zhang Y."/>
            <person name="Obille A."/>
            <person name="Becker A."/>
            <person name="Abrahante J.E."/>
            <person name="Garbe J."/>
            <person name="Badalamenti J.P."/>
            <person name="Herman A."/>
            <person name="Mangelson H."/>
            <person name="Liachko I."/>
            <person name="Sullivan S."/>
            <person name="Sone E.D."/>
            <person name="Koren S."/>
            <person name="Silverstein K.A.T."/>
            <person name="Beckman K.B."/>
            <person name="Gohl D.M."/>
        </authorList>
    </citation>
    <scope>NUCLEOTIDE SEQUENCE</scope>
    <source>
        <strain evidence="1">Duluth1</strain>
        <tissue evidence="1">Whole animal</tissue>
    </source>
</reference>
<dbReference type="EMBL" id="JAIWYP010000001">
    <property type="protein sequence ID" value="KAH3880019.1"/>
    <property type="molecule type" value="Genomic_DNA"/>
</dbReference>